<name>A0ABT1L655_9GAMM</name>
<evidence type="ECO:0000313" key="4">
    <source>
        <dbReference type="Proteomes" id="UP001320768"/>
    </source>
</evidence>
<dbReference type="EMBL" id="JAKUDN010000002">
    <property type="protein sequence ID" value="MCP8352664.1"/>
    <property type="molecule type" value="Genomic_DNA"/>
</dbReference>
<evidence type="ECO:0000256" key="1">
    <source>
        <dbReference type="SAM" id="MobiDB-lite"/>
    </source>
</evidence>
<accession>A0ABT1L655</accession>
<sequence>MLLHKHVSSESIKQQADDPISPIGDAHDAAAANTSTFEEKPSDLTSHLSLPVLNQPCSLIQSNRDSGFHFNRVFIFDDAPNKGTLILAFHNPGIESTTTKHHISQLEGCLSQIRELPDFLATEYHNTDGNITSYLTTIFPANPSPDALDLEASIPGNYTVYFKLPHRRHQIIEAFFSKHASIVSYSKRALDAITNTPIGAGSLDVDIRRMVYPDNAMDRFKTAFMPDGSPQGLFFAHQRQINIASCPNASHALIFSKDNKITIIEQTFFIRSVPKQLTFVPVTASTSHHHKTFDHVLSIIPADATNTMHYIYPASENDTSILPHNYLFYQNNQIFLTSTVPIEGRIAIQNDPRWYYAFTQDKRILFLDITTVDTLSLDALKEKHESDARKYHASKGNLSQCFWHDTGGIHDKHTAVSNTQYQERVGRGIADHLGLEAPTRILPHTLLTVFQLNNQKISHERTLLQTPKPRLLTFHNGLPLPPEISKIPNTIDPLIEQCIQNFNNPPKSISALYLCLAIILLSTSIPLFITKEFIAASIILVLALCAFILYRSNWLNYVIPSIKPFRIATPTPPEPHANMRYHPYEAQNDPDNTFAYQGF</sequence>
<keyword evidence="2" id="KW-1133">Transmembrane helix</keyword>
<feature type="region of interest" description="Disordered" evidence="1">
    <location>
        <begin position="1"/>
        <end position="26"/>
    </location>
</feature>
<dbReference type="RefSeq" id="WP_258569768.1">
    <property type="nucleotide sequence ID" value="NZ_JAKUDN010000002.1"/>
</dbReference>
<keyword evidence="4" id="KW-1185">Reference proteome</keyword>
<comment type="caution">
    <text evidence="3">The sequence shown here is derived from an EMBL/GenBank/DDBJ whole genome shotgun (WGS) entry which is preliminary data.</text>
</comment>
<feature type="transmembrane region" description="Helical" evidence="2">
    <location>
        <begin position="533"/>
        <end position="550"/>
    </location>
</feature>
<keyword evidence="2" id="KW-0472">Membrane</keyword>
<evidence type="ECO:0000313" key="3">
    <source>
        <dbReference type="EMBL" id="MCP8352664.1"/>
    </source>
</evidence>
<dbReference type="Proteomes" id="UP001320768">
    <property type="component" value="Unassembled WGS sequence"/>
</dbReference>
<gene>
    <name evidence="3" type="ORF">MKS91_05140</name>
</gene>
<keyword evidence="2" id="KW-0812">Transmembrane</keyword>
<feature type="transmembrane region" description="Helical" evidence="2">
    <location>
        <begin position="510"/>
        <end position="528"/>
    </location>
</feature>
<proteinExistence type="predicted"/>
<reference evidence="3 4" key="1">
    <citation type="journal article" date="2022" name="Nat. Microbiol.">
        <title>The microbiome of a bacterivorous marine choanoflagellate contains a resource-demanding obligate bacterial associate.</title>
        <authorList>
            <person name="Needham D.M."/>
            <person name="Poirier C."/>
            <person name="Bachy C."/>
            <person name="George E.E."/>
            <person name="Wilken S."/>
            <person name="Yung C.C.M."/>
            <person name="Limardo A.J."/>
            <person name="Morando M."/>
            <person name="Sudek L."/>
            <person name="Malmstrom R.R."/>
            <person name="Keeling P.J."/>
            <person name="Santoro A.E."/>
            <person name="Worden A.Z."/>
        </authorList>
    </citation>
    <scope>NUCLEOTIDE SEQUENCE [LARGE SCALE GENOMIC DNA]</scope>
    <source>
        <strain evidence="3 4">Comchoano-2</strain>
    </source>
</reference>
<organism evidence="3 4">
    <name type="scientific">Candidatus Synchoanobacter obligatus</name>
    <dbReference type="NCBI Taxonomy" id="2919597"/>
    <lineage>
        <taxon>Bacteria</taxon>
        <taxon>Pseudomonadati</taxon>
        <taxon>Pseudomonadota</taxon>
        <taxon>Gammaproteobacteria</taxon>
        <taxon>Candidatus Comchoanobacterales</taxon>
        <taxon>Candidatus Comchoanobacteraceae</taxon>
        <taxon>Candidatus Synchoanobacter</taxon>
    </lineage>
</organism>
<protein>
    <submittedName>
        <fullName evidence="3">Uncharacterized protein</fullName>
    </submittedName>
</protein>
<evidence type="ECO:0000256" key="2">
    <source>
        <dbReference type="SAM" id="Phobius"/>
    </source>
</evidence>